<sequence length="73" mass="8747">MKDQQRLNLQNKGIVSKNYNLQRTEKMVKKYKEVVFIIESEEKKNLNIKKTKKDVSIIEKILEIKKAEEIKKI</sequence>
<evidence type="ECO:0000313" key="1">
    <source>
        <dbReference type="EMBL" id="CAG8569311.1"/>
    </source>
</evidence>
<dbReference type="Proteomes" id="UP000789396">
    <property type="component" value="Unassembled WGS sequence"/>
</dbReference>
<reference evidence="1" key="1">
    <citation type="submission" date="2021-06" db="EMBL/GenBank/DDBJ databases">
        <authorList>
            <person name="Kallberg Y."/>
            <person name="Tangrot J."/>
            <person name="Rosling A."/>
        </authorList>
    </citation>
    <scope>NUCLEOTIDE SEQUENCE</scope>
    <source>
        <strain evidence="1">IN212</strain>
    </source>
</reference>
<gene>
    <name evidence="1" type="ORF">RFULGI_LOCUS5389</name>
</gene>
<evidence type="ECO:0000313" key="2">
    <source>
        <dbReference type="Proteomes" id="UP000789396"/>
    </source>
</evidence>
<accession>A0A9N9G0N7</accession>
<protein>
    <submittedName>
        <fullName evidence="1">17399_t:CDS:1</fullName>
    </submittedName>
</protein>
<name>A0A9N9G0N7_9GLOM</name>
<keyword evidence="2" id="KW-1185">Reference proteome</keyword>
<dbReference type="EMBL" id="CAJVPZ010006082">
    <property type="protein sequence ID" value="CAG8569311.1"/>
    <property type="molecule type" value="Genomic_DNA"/>
</dbReference>
<proteinExistence type="predicted"/>
<comment type="caution">
    <text evidence="1">The sequence shown here is derived from an EMBL/GenBank/DDBJ whole genome shotgun (WGS) entry which is preliminary data.</text>
</comment>
<organism evidence="1 2">
    <name type="scientific">Racocetra fulgida</name>
    <dbReference type="NCBI Taxonomy" id="60492"/>
    <lineage>
        <taxon>Eukaryota</taxon>
        <taxon>Fungi</taxon>
        <taxon>Fungi incertae sedis</taxon>
        <taxon>Mucoromycota</taxon>
        <taxon>Glomeromycotina</taxon>
        <taxon>Glomeromycetes</taxon>
        <taxon>Diversisporales</taxon>
        <taxon>Gigasporaceae</taxon>
        <taxon>Racocetra</taxon>
    </lineage>
</organism>
<dbReference type="AlphaFoldDB" id="A0A9N9G0N7"/>